<dbReference type="AlphaFoldDB" id="A0A0N4V8W1"/>
<dbReference type="Pfam" id="PF22954">
    <property type="entry name" value="DUF7027"/>
    <property type="match status" value="1"/>
</dbReference>
<dbReference type="InterPro" id="IPR051115">
    <property type="entry name" value="LAPTM_transporter"/>
</dbReference>
<reference evidence="9" key="1">
    <citation type="submission" date="2016-04" db="UniProtKB">
        <authorList>
            <consortium name="WormBaseParasite"/>
        </authorList>
    </citation>
    <scope>IDENTIFICATION</scope>
</reference>
<evidence type="ECO:0000256" key="3">
    <source>
        <dbReference type="ARBA" id="ARBA00022989"/>
    </source>
</evidence>
<evidence type="ECO:0000313" key="8">
    <source>
        <dbReference type="Proteomes" id="UP000274131"/>
    </source>
</evidence>
<feature type="domain" description="DUF7027" evidence="6">
    <location>
        <begin position="50"/>
        <end position="139"/>
    </location>
</feature>
<accession>A0A0N4V8W1</accession>
<dbReference type="OrthoDB" id="5870446at2759"/>
<sequence length="226" mass="26072">MNNRWGRSRPIRNPEVNGIAASSEYFPKPIHFDESQDRYRCLCNCFHIKNGALLVGVVEILVLLFFLINSLLLMLTHDTRYQESAGLDDTYITVPFVASVVGIAVSSVVVFLLFIGIVRNHAILLIPHIVVQVIKVFLAFMTDLTVFYRMMNAAPFHEHPGSNTVALDIETAARFYLLFFLYVVSFFLECWFLIVIFNCYRYLDERRAYMRYCLAYSTPLKTLSAR</sequence>
<dbReference type="GO" id="GO:0005765">
    <property type="term" value="C:lysosomal membrane"/>
    <property type="evidence" value="ECO:0007669"/>
    <property type="project" value="TreeGrafter"/>
</dbReference>
<feature type="transmembrane region" description="Helical" evidence="5">
    <location>
        <begin position="122"/>
        <end position="141"/>
    </location>
</feature>
<dbReference type="PANTHER" id="PTHR12479:SF11">
    <property type="entry name" value="PROTEIN CBG14497"/>
    <property type="match status" value="1"/>
</dbReference>
<keyword evidence="3 5" id="KW-1133">Transmembrane helix</keyword>
<keyword evidence="2 5" id="KW-0812">Transmembrane</keyword>
<evidence type="ECO:0000313" key="7">
    <source>
        <dbReference type="EMBL" id="VDD91625.1"/>
    </source>
</evidence>
<evidence type="ECO:0000256" key="2">
    <source>
        <dbReference type="ARBA" id="ARBA00022692"/>
    </source>
</evidence>
<dbReference type="InterPro" id="IPR054291">
    <property type="entry name" value="DUF7027"/>
</dbReference>
<name>A0A0N4V8W1_ENTVE</name>
<comment type="subcellular location">
    <subcellularLocation>
        <location evidence="1">Endomembrane system</location>
        <topology evidence="1">Multi-pass membrane protein</topology>
    </subcellularLocation>
</comment>
<proteinExistence type="predicted"/>
<evidence type="ECO:0000256" key="5">
    <source>
        <dbReference type="SAM" id="Phobius"/>
    </source>
</evidence>
<keyword evidence="4 5" id="KW-0472">Membrane</keyword>
<reference evidence="7 8" key="2">
    <citation type="submission" date="2018-10" db="EMBL/GenBank/DDBJ databases">
        <authorList>
            <consortium name="Pathogen Informatics"/>
        </authorList>
    </citation>
    <scope>NUCLEOTIDE SEQUENCE [LARGE SCALE GENOMIC DNA]</scope>
</reference>
<feature type="transmembrane region" description="Helical" evidence="5">
    <location>
        <begin position="52"/>
        <end position="72"/>
    </location>
</feature>
<gene>
    <name evidence="7" type="ORF">EVEC_LOCUS6376</name>
</gene>
<dbReference type="GO" id="GO:0012505">
    <property type="term" value="C:endomembrane system"/>
    <property type="evidence" value="ECO:0007669"/>
    <property type="project" value="UniProtKB-SubCell"/>
</dbReference>
<feature type="transmembrane region" description="Helical" evidence="5">
    <location>
        <begin position="92"/>
        <end position="115"/>
    </location>
</feature>
<dbReference type="EMBL" id="UXUI01008485">
    <property type="protein sequence ID" value="VDD91625.1"/>
    <property type="molecule type" value="Genomic_DNA"/>
</dbReference>
<dbReference type="PANTHER" id="PTHR12479">
    <property type="entry name" value="LYSOSOMAL-ASSOCIATED TRANSMEMBRANE PROTEIN"/>
    <property type="match status" value="1"/>
</dbReference>
<evidence type="ECO:0000259" key="6">
    <source>
        <dbReference type="Pfam" id="PF22954"/>
    </source>
</evidence>
<evidence type="ECO:0000256" key="4">
    <source>
        <dbReference type="ARBA" id="ARBA00023136"/>
    </source>
</evidence>
<feature type="transmembrane region" description="Helical" evidence="5">
    <location>
        <begin position="175"/>
        <end position="200"/>
    </location>
</feature>
<evidence type="ECO:0000313" key="9">
    <source>
        <dbReference type="WBParaSite" id="EVEC_0000682801-mRNA-1"/>
    </source>
</evidence>
<keyword evidence="8" id="KW-1185">Reference proteome</keyword>
<evidence type="ECO:0000256" key="1">
    <source>
        <dbReference type="ARBA" id="ARBA00004127"/>
    </source>
</evidence>
<protein>
    <submittedName>
        <fullName evidence="9">G_PROTEIN_RECEP_F1_2 domain-containing protein</fullName>
    </submittedName>
</protein>
<organism evidence="9">
    <name type="scientific">Enterobius vermicularis</name>
    <name type="common">Human pinworm</name>
    <dbReference type="NCBI Taxonomy" id="51028"/>
    <lineage>
        <taxon>Eukaryota</taxon>
        <taxon>Metazoa</taxon>
        <taxon>Ecdysozoa</taxon>
        <taxon>Nematoda</taxon>
        <taxon>Chromadorea</taxon>
        <taxon>Rhabditida</taxon>
        <taxon>Spirurina</taxon>
        <taxon>Oxyuridomorpha</taxon>
        <taxon>Oxyuroidea</taxon>
        <taxon>Oxyuridae</taxon>
        <taxon>Enterobius</taxon>
    </lineage>
</organism>
<dbReference type="WBParaSite" id="EVEC_0000682801-mRNA-1">
    <property type="protein sequence ID" value="EVEC_0000682801-mRNA-1"/>
    <property type="gene ID" value="EVEC_0000682801"/>
</dbReference>
<dbReference type="Proteomes" id="UP000274131">
    <property type="component" value="Unassembled WGS sequence"/>
</dbReference>